<evidence type="ECO:0000313" key="2">
    <source>
        <dbReference type="Proteomes" id="UP000679992"/>
    </source>
</evidence>
<protein>
    <submittedName>
        <fullName evidence="1">Uncharacterized protein</fullName>
    </submittedName>
</protein>
<gene>
    <name evidence="1" type="ORF">J42TS3_40970</name>
</gene>
<sequence length="672" mass="76941">MQTYKPRLLWVCPHIVLRYEEIPLFVDAGAEVIPSLGEGPWLPYDPHYDNELDDMYPQWRAYCTIPTNVVEKIRRISLESPTDEEAALINQWIDIISIATFPKLAEKVLDWFQGTVIFRSFGIPQLTNYTNYSLEEGVDLNKFANANNYVWSPILKALDEIEDPRLIKNTLYMNYFVSKERLPFEWARKNSVRKISTLISYIDKSKWVDNIFLPFERAFRDFDFIVLGRNDKSSPRCQHPSIVGNVDFKKSMSILCNSRIFCYGGALTHYHMHFTPLEAMTMNVPIFFTETCGLAREASENGLTKNQLRELGMCDDYNEMAGKVKQIIDDFDYLDHLRGIQHEVLLPAFSRERALKSTKQFIESLSEKVARHRIKNPYDHVYTIAASSTPMVRRNITQSKDMPAEPGEYRVINSKKAHGITGEVVQDKSSNYFLRQAIPGVHAPGLLVNETIVHMPVGEYEITLTLYAKEASAQEIGLLDFSAWNPDHQYLMLLPLVLQETGLITIKGKVSIDKSFAKATKQLNIYWPGTSSIHFESFRIEKISNHLPESSVTTNWSGGFSTLETFNDENWRWCSESGELELTNHSSRPKTVLINTGIKTGYPENASLFVSSDVWSEQFIINCFSEAIARSFTIPPGTHTIKFTCDAQRVDVPPDGRVLVFRLNNFSLRELN</sequence>
<organism evidence="1 2">
    <name type="scientific">Paenibacillus vini</name>
    <dbReference type="NCBI Taxonomy" id="1476024"/>
    <lineage>
        <taxon>Bacteria</taxon>
        <taxon>Bacillati</taxon>
        <taxon>Bacillota</taxon>
        <taxon>Bacilli</taxon>
        <taxon>Bacillales</taxon>
        <taxon>Paenibacillaceae</taxon>
        <taxon>Paenibacillus</taxon>
    </lineage>
</organism>
<name>A0ABQ4MHD7_9BACL</name>
<comment type="caution">
    <text evidence="1">The sequence shown here is derived from an EMBL/GenBank/DDBJ whole genome shotgun (WGS) entry which is preliminary data.</text>
</comment>
<dbReference type="EMBL" id="BOSL01000015">
    <property type="protein sequence ID" value="GIP55062.1"/>
    <property type="molecule type" value="Genomic_DNA"/>
</dbReference>
<evidence type="ECO:0000313" key="1">
    <source>
        <dbReference type="EMBL" id="GIP55062.1"/>
    </source>
</evidence>
<dbReference type="Proteomes" id="UP000679992">
    <property type="component" value="Unassembled WGS sequence"/>
</dbReference>
<accession>A0ABQ4MHD7</accession>
<reference evidence="1 2" key="1">
    <citation type="submission" date="2021-03" db="EMBL/GenBank/DDBJ databases">
        <title>Antimicrobial resistance genes in bacteria isolated from Japanese honey, and their potential for conferring macrolide and lincosamide resistance in the American foulbrood pathogen Paenibacillus larvae.</title>
        <authorList>
            <person name="Okamoto M."/>
            <person name="Kumagai M."/>
            <person name="Kanamori H."/>
            <person name="Takamatsu D."/>
        </authorList>
    </citation>
    <scope>NUCLEOTIDE SEQUENCE [LARGE SCALE GENOMIC DNA]</scope>
    <source>
        <strain evidence="1 2">J42TS3</strain>
    </source>
</reference>
<keyword evidence="2" id="KW-1185">Reference proteome</keyword>
<proteinExistence type="predicted"/>
<dbReference type="RefSeq" id="WP_213656149.1">
    <property type="nucleotide sequence ID" value="NZ_BOSL01000015.1"/>
</dbReference>